<feature type="domain" description="HTH cro/C1-type" evidence="3">
    <location>
        <begin position="7"/>
        <end position="61"/>
    </location>
</feature>
<keyword evidence="2" id="KW-0472">Membrane</keyword>
<keyword evidence="2" id="KW-0812">Transmembrane</keyword>
<dbReference type="InterPro" id="IPR001387">
    <property type="entry name" value="Cro/C1-type_HTH"/>
</dbReference>
<dbReference type="PANTHER" id="PTHR46558:SF4">
    <property type="entry name" value="DNA-BIDING PHAGE PROTEIN"/>
    <property type="match status" value="1"/>
</dbReference>
<keyword evidence="5" id="KW-1185">Reference proteome</keyword>
<feature type="transmembrane region" description="Helical" evidence="2">
    <location>
        <begin position="76"/>
        <end position="95"/>
    </location>
</feature>
<organism evidence="4 5">
    <name type="scientific">Oscillibacter hominis</name>
    <dbReference type="NCBI Taxonomy" id="2763056"/>
    <lineage>
        <taxon>Bacteria</taxon>
        <taxon>Bacillati</taxon>
        <taxon>Bacillota</taxon>
        <taxon>Clostridia</taxon>
        <taxon>Eubacteriales</taxon>
        <taxon>Oscillospiraceae</taxon>
        <taxon>Oscillibacter</taxon>
    </lineage>
</organism>
<dbReference type="Proteomes" id="UP000515960">
    <property type="component" value="Chromosome"/>
</dbReference>
<accession>A0A7G9B4C5</accession>
<sequence length="154" mass="16199">MDIGTRIRELRLERGLSQEALAEQLGVSRQAVTKWESGASAPSTAKLLALCGAFGLSPVELAVPAADKREQPWKRAVLPAASLVLILATAGALAANWGNPLPENAIGYADGPTGIAVYGLPLWVYGLCAVTAFTVAATAIVFCRSLLQKRRRGT</sequence>
<dbReference type="PANTHER" id="PTHR46558">
    <property type="entry name" value="TRACRIPTIONAL REGULATORY PROTEIN-RELATED-RELATED"/>
    <property type="match status" value="1"/>
</dbReference>
<dbReference type="AlphaFoldDB" id="A0A7G9B4C5"/>
<dbReference type="EMBL" id="CP060490">
    <property type="protein sequence ID" value="QNL44406.1"/>
    <property type="molecule type" value="Genomic_DNA"/>
</dbReference>
<evidence type="ECO:0000259" key="3">
    <source>
        <dbReference type="PROSITE" id="PS50943"/>
    </source>
</evidence>
<dbReference type="InterPro" id="IPR010982">
    <property type="entry name" value="Lambda_DNA-bd_dom_sf"/>
</dbReference>
<evidence type="ECO:0000313" key="4">
    <source>
        <dbReference type="EMBL" id="QNL44406.1"/>
    </source>
</evidence>
<keyword evidence="1" id="KW-0238">DNA-binding</keyword>
<dbReference type="GO" id="GO:0003677">
    <property type="term" value="F:DNA binding"/>
    <property type="evidence" value="ECO:0007669"/>
    <property type="project" value="UniProtKB-KW"/>
</dbReference>
<dbReference type="Gene3D" id="1.10.260.40">
    <property type="entry name" value="lambda repressor-like DNA-binding domains"/>
    <property type="match status" value="1"/>
</dbReference>
<evidence type="ECO:0000256" key="1">
    <source>
        <dbReference type="ARBA" id="ARBA00023125"/>
    </source>
</evidence>
<feature type="transmembrane region" description="Helical" evidence="2">
    <location>
        <begin position="115"/>
        <end position="142"/>
    </location>
</feature>
<gene>
    <name evidence="4" type="ORF">H8790_13360</name>
</gene>
<dbReference type="SUPFAM" id="SSF47413">
    <property type="entry name" value="lambda repressor-like DNA-binding domains"/>
    <property type="match status" value="1"/>
</dbReference>
<dbReference type="CDD" id="cd00093">
    <property type="entry name" value="HTH_XRE"/>
    <property type="match status" value="1"/>
</dbReference>
<keyword evidence="2" id="KW-1133">Transmembrane helix</keyword>
<evidence type="ECO:0000313" key="5">
    <source>
        <dbReference type="Proteomes" id="UP000515960"/>
    </source>
</evidence>
<dbReference type="RefSeq" id="WP_187333007.1">
    <property type="nucleotide sequence ID" value="NZ_CP060490.1"/>
</dbReference>
<protein>
    <submittedName>
        <fullName evidence="4">Helix-turn-helix transcriptional regulator</fullName>
    </submittedName>
</protein>
<name>A0A7G9B4C5_9FIRM</name>
<dbReference type="KEGG" id="ohi:H8790_13360"/>
<dbReference type="Pfam" id="PF01381">
    <property type="entry name" value="HTH_3"/>
    <property type="match status" value="1"/>
</dbReference>
<reference evidence="4 5" key="1">
    <citation type="submission" date="2020-08" db="EMBL/GenBank/DDBJ databases">
        <authorList>
            <person name="Liu C."/>
            <person name="Sun Q."/>
        </authorList>
    </citation>
    <scope>NUCLEOTIDE SEQUENCE [LARGE SCALE GENOMIC DNA]</scope>
    <source>
        <strain evidence="4 5">NSJ-62</strain>
    </source>
</reference>
<dbReference type="PROSITE" id="PS50943">
    <property type="entry name" value="HTH_CROC1"/>
    <property type="match status" value="1"/>
</dbReference>
<proteinExistence type="predicted"/>
<dbReference type="SMART" id="SM00530">
    <property type="entry name" value="HTH_XRE"/>
    <property type="match status" value="1"/>
</dbReference>
<evidence type="ECO:0000256" key="2">
    <source>
        <dbReference type="SAM" id="Phobius"/>
    </source>
</evidence>